<dbReference type="SFLD" id="SFLDG00358">
    <property type="entry name" value="Main_(cytGST)"/>
    <property type="match status" value="1"/>
</dbReference>
<dbReference type="SUPFAM" id="SSF52833">
    <property type="entry name" value="Thioredoxin-like"/>
    <property type="match status" value="1"/>
</dbReference>
<comment type="subunit">
    <text evidence="1">Homodimer.</text>
</comment>
<dbReference type="FunFam" id="3.40.30.10:FF:000034">
    <property type="entry name" value="glutathione S-transferase 1"/>
    <property type="match status" value="1"/>
</dbReference>
<reference evidence="4" key="1">
    <citation type="submission" date="2022-01" db="EMBL/GenBank/DDBJ databases">
        <authorList>
            <person name="King R."/>
        </authorList>
    </citation>
    <scope>NUCLEOTIDE SEQUENCE</scope>
</reference>
<dbReference type="InterPro" id="IPR036249">
    <property type="entry name" value="Thioredoxin-like_sf"/>
</dbReference>
<organism evidence="4 5">
    <name type="scientific">Nezara viridula</name>
    <name type="common">Southern green stink bug</name>
    <name type="synonym">Cimex viridulus</name>
    <dbReference type="NCBI Taxonomy" id="85310"/>
    <lineage>
        <taxon>Eukaryota</taxon>
        <taxon>Metazoa</taxon>
        <taxon>Ecdysozoa</taxon>
        <taxon>Arthropoda</taxon>
        <taxon>Hexapoda</taxon>
        <taxon>Insecta</taxon>
        <taxon>Pterygota</taxon>
        <taxon>Neoptera</taxon>
        <taxon>Paraneoptera</taxon>
        <taxon>Hemiptera</taxon>
        <taxon>Heteroptera</taxon>
        <taxon>Panheteroptera</taxon>
        <taxon>Pentatomomorpha</taxon>
        <taxon>Pentatomoidea</taxon>
        <taxon>Pentatomidae</taxon>
        <taxon>Pentatominae</taxon>
        <taxon>Nezara</taxon>
    </lineage>
</organism>
<keyword evidence="5" id="KW-1185">Reference proteome</keyword>
<dbReference type="OrthoDB" id="8183779at2759"/>
<feature type="domain" description="GST N-terminal" evidence="2">
    <location>
        <begin position="1"/>
        <end position="82"/>
    </location>
</feature>
<dbReference type="GO" id="GO:0006749">
    <property type="term" value="P:glutathione metabolic process"/>
    <property type="evidence" value="ECO:0007669"/>
    <property type="project" value="TreeGrafter"/>
</dbReference>
<dbReference type="PANTHER" id="PTHR43969:SF9">
    <property type="entry name" value="GLUTATHIONE S TRANSFERASE D10, ISOFORM A-RELATED"/>
    <property type="match status" value="1"/>
</dbReference>
<dbReference type="FunFam" id="1.20.1050.10:FF:000007">
    <property type="entry name" value="Glutathione S-transferase 1-1"/>
    <property type="match status" value="1"/>
</dbReference>
<dbReference type="Pfam" id="PF00043">
    <property type="entry name" value="GST_C"/>
    <property type="match status" value="1"/>
</dbReference>
<dbReference type="InterPro" id="IPR040079">
    <property type="entry name" value="Glutathione_S-Trfase"/>
</dbReference>
<sequence>MTIDFYYVPGSAPCRNVLLAARAVGVDLNLKLTDLMKGEHLTPEFLKLNPQHTVPTLDDNGFVLNESRAIMCYLADQYSKDDSLYPKDPKKRAIVNQRLYFDMGTLYLRFGELYYPVIFGGAPYDEEKAKKLDEAFGFLDGFLSKSAYAAGDNLTLADLSLVSTVSTVEVVNFDFSKHQNVTKWFNKCKETIPDYEKSNNEGAQAFKALYESMTKK</sequence>
<evidence type="ECO:0000313" key="4">
    <source>
        <dbReference type="EMBL" id="CAH1408032.1"/>
    </source>
</evidence>
<dbReference type="SFLD" id="SFLDG01153">
    <property type="entry name" value="Main.4:_Theta-like"/>
    <property type="match status" value="1"/>
</dbReference>
<protein>
    <submittedName>
        <fullName evidence="4">Uncharacterized protein</fullName>
    </submittedName>
</protein>
<dbReference type="PANTHER" id="PTHR43969">
    <property type="entry name" value="GLUTATHIONE S TRANSFERASE D10, ISOFORM A-RELATED"/>
    <property type="match status" value="1"/>
</dbReference>
<dbReference type="AlphaFoldDB" id="A0A9P0HTK2"/>
<dbReference type="CDD" id="cd03177">
    <property type="entry name" value="GST_C_Delta_Epsilon"/>
    <property type="match status" value="1"/>
</dbReference>
<accession>A0A9P0HTK2</accession>
<dbReference type="InterPro" id="IPR004046">
    <property type="entry name" value="GST_C"/>
</dbReference>
<dbReference type="Gene3D" id="1.20.1050.10">
    <property type="match status" value="1"/>
</dbReference>
<evidence type="ECO:0000259" key="3">
    <source>
        <dbReference type="PROSITE" id="PS50405"/>
    </source>
</evidence>
<dbReference type="Proteomes" id="UP001152798">
    <property type="component" value="Chromosome 7"/>
</dbReference>
<proteinExistence type="predicted"/>
<dbReference type="CDD" id="cd03045">
    <property type="entry name" value="GST_N_Delta_Epsilon"/>
    <property type="match status" value="1"/>
</dbReference>
<dbReference type="PROSITE" id="PS50404">
    <property type="entry name" value="GST_NTER"/>
    <property type="match status" value="1"/>
</dbReference>
<dbReference type="InterPro" id="IPR010987">
    <property type="entry name" value="Glutathione-S-Trfase_C-like"/>
</dbReference>
<dbReference type="Gene3D" id="3.40.30.10">
    <property type="entry name" value="Glutaredoxin"/>
    <property type="match status" value="1"/>
</dbReference>
<evidence type="ECO:0000313" key="5">
    <source>
        <dbReference type="Proteomes" id="UP001152798"/>
    </source>
</evidence>
<evidence type="ECO:0000256" key="1">
    <source>
        <dbReference type="ARBA" id="ARBA00011738"/>
    </source>
</evidence>
<dbReference type="GO" id="GO:0004364">
    <property type="term" value="F:glutathione transferase activity"/>
    <property type="evidence" value="ECO:0007669"/>
    <property type="project" value="TreeGrafter"/>
</dbReference>
<dbReference type="Pfam" id="PF13417">
    <property type="entry name" value="GST_N_3"/>
    <property type="match status" value="1"/>
</dbReference>
<dbReference type="PROSITE" id="PS50405">
    <property type="entry name" value="GST_CTER"/>
    <property type="match status" value="1"/>
</dbReference>
<dbReference type="SUPFAM" id="SSF47616">
    <property type="entry name" value="GST C-terminal domain-like"/>
    <property type="match status" value="1"/>
</dbReference>
<gene>
    <name evidence="4" type="ORF">NEZAVI_LOCUS15635</name>
</gene>
<name>A0A9P0HTK2_NEZVI</name>
<dbReference type="SFLD" id="SFLDS00019">
    <property type="entry name" value="Glutathione_Transferase_(cytos"/>
    <property type="match status" value="1"/>
</dbReference>
<dbReference type="InterPro" id="IPR004045">
    <property type="entry name" value="Glutathione_S-Trfase_N"/>
</dbReference>
<evidence type="ECO:0000259" key="2">
    <source>
        <dbReference type="PROSITE" id="PS50404"/>
    </source>
</evidence>
<dbReference type="InterPro" id="IPR036282">
    <property type="entry name" value="Glutathione-S-Trfase_C_sf"/>
</dbReference>
<feature type="domain" description="GST C-terminal" evidence="3">
    <location>
        <begin position="88"/>
        <end position="206"/>
    </location>
</feature>
<dbReference type="EMBL" id="OV725083">
    <property type="protein sequence ID" value="CAH1408032.1"/>
    <property type="molecule type" value="Genomic_DNA"/>
</dbReference>